<name>A0AAE1GX04_9NEOP</name>
<comment type="caution">
    <text evidence="4">The sequence shown here is derived from an EMBL/GenBank/DDBJ whole genome shotgun (WGS) entry which is preliminary data.</text>
</comment>
<feature type="compositionally biased region" description="Low complexity" evidence="3">
    <location>
        <begin position="409"/>
        <end position="430"/>
    </location>
</feature>
<feature type="compositionally biased region" description="Basic and acidic residues" evidence="3">
    <location>
        <begin position="346"/>
        <end position="359"/>
    </location>
</feature>
<feature type="repeat" description="ANK" evidence="2">
    <location>
        <begin position="97"/>
        <end position="129"/>
    </location>
</feature>
<dbReference type="PRINTS" id="PR01415">
    <property type="entry name" value="ANKYRIN"/>
</dbReference>
<evidence type="ECO:0000256" key="1">
    <source>
        <dbReference type="ARBA" id="ARBA00022737"/>
    </source>
</evidence>
<evidence type="ECO:0000313" key="5">
    <source>
        <dbReference type="Proteomes" id="UP001219518"/>
    </source>
</evidence>
<reference evidence="4" key="2">
    <citation type="journal article" date="2023" name="BMC Genomics">
        <title>Pest status, molecular evolution, and epigenetic factors derived from the genome assembly of Frankliniella fusca, a thysanopteran phytovirus vector.</title>
        <authorList>
            <person name="Catto M.A."/>
            <person name="Labadie P.E."/>
            <person name="Jacobson A.L."/>
            <person name="Kennedy G.G."/>
            <person name="Srinivasan R."/>
            <person name="Hunt B.G."/>
        </authorList>
    </citation>
    <scope>NUCLEOTIDE SEQUENCE</scope>
    <source>
        <strain evidence="4">PL_HMW_Pooled</strain>
    </source>
</reference>
<feature type="repeat" description="ANK" evidence="2">
    <location>
        <begin position="227"/>
        <end position="259"/>
    </location>
</feature>
<evidence type="ECO:0000256" key="2">
    <source>
        <dbReference type="PROSITE-ProRule" id="PRU00023"/>
    </source>
</evidence>
<gene>
    <name evidence="4" type="ORF">KUF71_020388</name>
</gene>
<dbReference type="SMART" id="SM00248">
    <property type="entry name" value="ANK"/>
    <property type="match status" value="5"/>
</dbReference>
<feature type="repeat" description="ANK" evidence="2">
    <location>
        <begin position="260"/>
        <end position="292"/>
    </location>
</feature>
<sequence>MEHADLVAEMAHVEHLSTQERLHLARKRRIQQLKVWAAREKDWLRHQKKGRSNVNKKQKHIFFNDSVMLLEAAARNDIEEVERLLKKGVNPDSTNEDGLTALHQCCIDDNERMMKLLLDYGANVNAEDSEKWTPLHAAATCGHLHLVRYLINSGANLLAVNADGNMPYDICEDEAALDHIESAMAARGVTQELIDDTRAATELKMLQDLEQHVAKYGTQGLEDHDHQGATPLHIAAANGYIRVVEFLLDQHVSTDVRDNDDWHPVHAAACWGHMEVLELLVQNGADLNAKTKHDETPADICEDAELRERIIQLRSEQETKRAAEAQRKRVRRSQSNTRTQSVRRTSIRDKTLTSKKDAQEEARLRLQAQEVFIVPVDNVDCPAPAGVFTPVPAPLPTPRTTNSSPAQTPARSPVPVPVASSPHSSVRSLPQSPVHSPSAMPPAASEQEYEKQSSAPSPPGNRSVPEGQDNDSQLSCESGNVVPSSPTNSLAGSPTPLDLPAEAAYVTDTNGKINIHVSVTINAGTLADLKKQRASIRNGTVQSHSAAAAATAAAAANSNGNLLTVGDAAGLPPPGCVKRFAGNTSDVVEDARSRRCCIIS</sequence>
<dbReference type="GO" id="GO:0005737">
    <property type="term" value="C:cytoplasm"/>
    <property type="evidence" value="ECO:0007669"/>
    <property type="project" value="TreeGrafter"/>
</dbReference>
<dbReference type="Pfam" id="PF12796">
    <property type="entry name" value="Ank_2"/>
    <property type="match status" value="2"/>
</dbReference>
<feature type="region of interest" description="Disordered" evidence="3">
    <location>
        <begin position="317"/>
        <end position="359"/>
    </location>
</feature>
<dbReference type="PROSITE" id="PS50297">
    <property type="entry name" value="ANK_REP_REGION"/>
    <property type="match status" value="4"/>
</dbReference>
<dbReference type="SUPFAM" id="SSF48403">
    <property type="entry name" value="Ankyrin repeat"/>
    <property type="match status" value="1"/>
</dbReference>
<dbReference type="FunFam" id="1.25.40.20:FF:000198">
    <property type="entry name" value="Myosin binding subunit, isoform P"/>
    <property type="match status" value="1"/>
</dbReference>
<dbReference type="InterPro" id="IPR002110">
    <property type="entry name" value="Ankyrin_rpt"/>
</dbReference>
<dbReference type="GO" id="GO:0004857">
    <property type="term" value="F:enzyme inhibitor activity"/>
    <property type="evidence" value="ECO:0007669"/>
    <property type="project" value="TreeGrafter"/>
</dbReference>
<dbReference type="Gene3D" id="1.25.40.20">
    <property type="entry name" value="Ankyrin repeat-containing domain"/>
    <property type="match status" value="2"/>
</dbReference>
<dbReference type="EMBL" id="JAHWGI010000180">
    <property type="protein sequence ID" value="KAK3910574.1"/>
    <property type="molecule type" value="Genomic_DNA"/>
</dbReference>
<feature type="compositionally biased region" description="Basic and acidic residues" evidence="3">
    <location>
        <begin position="317"/>
        <end position="327"/>
    </location>
</feature>
<proteinExistence type="predicted"/>
<dbReference type="PANTHER" id="PTHR24179:SF29">
    <property type="entry name" value="LD46604P"/>
    <property type="match status" value="1"/>
</dbReference>
<reference evidence="4" key="1">
    <citation type="submission" date="2021-07" db="EMBL/GenBank/DDBJ databases">
        <authorList>
            <person name="Catto M.A."/>
            <person name="Jacobson A."/>
            <person name="Kennedy G."/>
            <person name="Labadie P."/>
            <person name="Hunt B.G."/>
            <person name="Srinivasan R."/>
        </authorList>
    </citation>
    <scope>NUCLEOTIDE SEQUENCE</scope>
    <source>
        <strain evidence="4">PL_HMW_Pooled</strain>
        <tissue evidence="4">Head</tissue>
    </source>
</reference>
<dbReference type="PROSITE" id="PS50088">
    <property type="entry name" value="ANK_REPEAT"/>
    <property type="match status" value="4"/>
</dbReference>
<accession>A0AAE1GX04</accession>
<feature type="compositionally biased region" description="Polar residues" evidence="3">
    <location>
        <begin position="398"/>
        <end position="407"/>
    </location>
</feature>
<evidence type="ECO:0000256" key="3">
    <source>
        <dbReference type="SAM" id="MobiDB-lite"/>
    </source>
</evidence>
<feature type="compositionally biased region" description="Polar residues" evidence="3">
    <location>
        <begin position="333"/>
        <end position="344"/>
    </location>
</feature>
<keyword evidence="2" id="KW-0040">ANK repeat</keyword>
<dbReference type="GO" id="GO:0017020">
    <property type="term" value="F:myosin phosphatase regulator activity"/>
    <property type="evidence" value="ECO:0007669"/>
    <property type="project" value="TreeGrafter"/>
</dbReference>
<dbReference type="InterPro" id="IPR036770">
    <property type="entry name" value="Ankyrin_rpt-contain_sf"/>
</dbReference>
<dbReference type="InterPro" id="IPR051226">
    <property type="entry name" value="PP1_Regulatory_Subunit"/>
</dbReference>
<dbReference type="AlphaFoldDB" id="A0AAE1GX04"/>
<dbReference type="Proteomes" id="UP001219518">
    <property type="component" value="Unassembled WGS sequence"/>
</dbReference>
<keyword evidence="5" id="KW-1185">Reference proteome</keyword>
<feature type="repeat" description="ANK" evidence="2">
    <location>
        <begin position="130"/>
        <end position="162"/>
    </location>
</feature>
<feature type="compositionally biased region" description="Polar residues" evidence="3">
    <location>
        <begin position="470"/>
        <end position="492"/>
    </location>
</feature>
<keyword evidence="1" id="KW-0677">Repeat</keyword>
<organism evidence="4 5">
    <name type="scientific">Frankliniella fusca</name>
    <dbReference type="NCBI Taxonomy" id="407009"/>
    <lineage>
        <taxon>Eukaryota</taxon>
        <taxon>Metazoa</taxon>
        <taxon>Ecdysozoa</taxon>
        <taxon>Arthropoda</taxon>
        <taxon>Hexapoda</taxon>
        <taxon>Insecta</taxon>
        <taxon>Pterygota</taxon>
        <taxon>Neoptera</taxon>
        <taxon>Paraneoptera</taxon>
        <taxon>Thysanoptera</taxon>
        <taxon>Terebrantia</taxon>
        <taxon>Thripoidea</taxon>
        <taxon>Thripidae</taxon>
        <taxon>Frankliniella</taxon>
    </lineage>
</organism>
<evidence type="ECO:0000313" key="4">
    <source>
        <dbReference type="EMBL" id="KAK3910574.1"/>
    </source>
</evidence>
<feature type="region of interest" description="Disordered" evidence="3">
    <location>
        <begin position="390"/>
        <end position="495"/>
    </location>
</feature>
<protein>
    <submittedName>
        <fullName evidence="4">Protein phosphatase 1 regulatory subunit 16A</fullName>
    </submittedName>
</protein>
<dbReference type="PANTHER" id="PTHR24179">
    <property type="entry name" value="PROTEIN PHOSPHATASE 1 REGULATORY SUBUNIT 12"/>
    <property type="match status" value="1"/>
</dbReference>